<dbReference type="Pfam" id="PF01247">
    <property type="entry name" value="Ribosomal_L35Ae"/>
    <property type="match status" value="1"/>
</dbReference>
<accession>A0A5N3X7S0</accession>
<dbReference type="GO" id="GO:0003735">
    <property type="term" value="F:structural constituent of ribosome"/>
    <property type="evidence" value="ECO:0007669"/>
    <property type="project" value="InterPro"/>
</dbReference>
<reference evidence="7 8" key="1">
    <citation type="submission" date="2019-06" db="EMBL/GenBank/DDBJ databases">
        <title>Discovery of a novel chromosome fission-fusion reversal in muntjac.</title>
        <authorList>
            <person name="Mudd A.B."/>
            <person name="Bredeson J.V."/>
            <person name="Baum R."/>
            <person name="Hockemeyer D."/>
            <person name="Rokhsar D.S."/>
        </authorList>
    </citation>
    <scope>NUCLEOTIDE SEQUENCE [LARGE SCALE GENOMIC DNA]</scope>
    <source>
        <strain evidence="7">UCam_UCB_Mr</strain>
        <tissue evidence="7">Fibroblast cell line</tissue>
    </source>
</reference>
<dbReference type="EMBL" id="VCEB01000014">
    <property type="protein sequence ID" value="KAB0370151.1"/>
    <property type="molecule type" value="Genomic_DNA"/>
</dbReference>
<evidence type="ECO:0000256" key="6">
    <source>
        <dbReference type="ARBA" id="ARBA00045649"/>
    </source>
</evidence>
<gene>
    <name evidence="7" type="ORF">FD755_018113</name>
</gene>
<proteinExistence type="inferred from homology"/>
<keyword evidence="3" id="KW-0687">Ribonucleoprotein</keyword>
<dbReference type="GO" id="GO:0005840">
    <property type="term" value="C:ribosome"/>
    <property type="evidence" value="ECO:0007669"/>
    <property type="project" value="UniProtKB-KW"/>
</dbReference>
<evidence type="ECO:0000313" key="8">
    <source>
        <dbReference type="Proteomes" id="UP000326062"/>
    </source>
</evidence>
<dbReference type="Gene3D" id="2.40.10.190">
    <property type="entry name" value="translation elongation factor selb, chain A, domain 4"/>
    <property type="match status" value="1"/>
</dbReference>
<evidence type="ECO:0000256" key="4">
    <source>
        <dbReference type="ARBA" id="ARBA00035228"/>
    </source>
</evidence>
<keyword evidence="2" id="KW-0689">Ribosomal protein</keyword>
<dbReference type="InterPro" id="IPR038661">
    <property type="entry name" value="Ribosomal_eL33_sf"/>
</dbReference>
<dbReference type="GO" id="GO:0006412">
    <property type="term" value="P:translation"/>
    <property type="evidence" value="ECO:0007669"/>
    <property type="project" value="InterPro"/>
</dbReference>
<evidence type="ECO:0000256" key="3">
    <source>
        <dbReference type="ARBA" id="ARBA00023274"/>
    </source>
</evidence>
<protein>
    <recommendedName>
        <fullName evidence="4">Large ribosomal subunit protein eL33</fullName>
    </recommendedName>
    <alternativeName>
        <fullName evidence="5">60S ribosomal protein L35a</fullName>
    </alternativeName>
</protein>
<evidence type="ECO:0000256" key="2">
    <source>
        <dbReference type="ARBA" id="ARBA00022980"/>
    </source>
</evidence>
<dbReference type="AlphaFoldDB" id="A0A5N3X7S0"/>
<dbReference type="Proteomes" id="UP000326062">
    <property type="component" value="Chromosome 20"/>
</dbReference>
<evidence type="ECO:0000313" key="7">
    <source>
        <dbReference type="EMBL" id="KAB0370151.1"/>
    </source>
</evidence>
<dbReference type="GO" id="GO:1990904">
    <property type="term" value="C:ribonucleoprotein complex"/>
    <property type="evidence" value="ECO:0007669"/>
    <property type="project" value="UniProtKB-KW"/>
</dbReference>
<comment type="caution">
    <text evidence="7">The sequence shown here is derived from an EMBL/GenBank/DDBJ whole genome shotgun (WGS) entry which is preliminary data.</text>
</comment>
<dbReference type="SUPFAM" id="SSF50447">
    <property type="entry name" value="Translation proteins"/>
    <property type="match status" value="1"/>
</dbReference>
<evidence type="ECO:0000256" key="1">
    <source>
        <dbReference type="ARBA" id="ARBA00009269"/>
    </source>
</evidence>
<evidence type="ECO:0000256" key="5">
    <source>
        <dbReference type="ARBA" id="ARBA00035530"/>
    </source>
</evidence>
<dbReference type="InterPro" id="IPR009000">
    <property type="entry name" value="Transl_B-barrel_sf"/>
</dbReference>
<keyword evidence="8" id="KW-1185">Reference proteome</keyword>
<sequence length="88" mass="9706">MSGRLWSKASFAGYEQGLWTQREHTALCKIEDICVQDETEFCLGKSTVTSGGKPNKSRVMWGKVTGTCGNSSMVIGCRIPVMLYPSRI</sequence>
<name>A0A5N3X7S0_MUNRE</name>
<organism evidence="7 8">
    <name type="scientific">Muntiacus reevesi</name>
    <name type="common">Reeves' muntjac</name>
    <name type="synonym">Cervus reevesi</name>
    <dbReference type="NCBI Taxonomy" id="9886"/>
    <lineage>
        <taxon>Eukaryota</taxon>
        <taxon>Metazoa</taxon>
        <taxon>Chordata</taxon>
        <taxon>Craniata</taxon>
        <taxon>Vertebrata</taxon>
        <taxon>Euteleostomi</taxon>
        <taxon>Mammalia</taxon>
        <taxon>Eutheria</taxon>
        <taxon>Laurasiatheria</taxon>
        <taxon>Artiodactyla</taxon>
        <taxon>Ruminantia</taxon>
        <taxon>Pecora</taxon>
        <taxon>Cervidae</taxon>
        <taxon>Muntiacinae</taxon>
        <taxon>Muntiacus</taxon>
    </lineage>
</organism>
<dbReference type="InterPro" id="IPR001780">
    <property type="entry name" value="Ribosomal_eL33"/>
</dbReference>
<comment type="function">
    <text evidence="6">Component of the large ribosomal subunit. The ribosome is a large ribonucleoprotein complex responsible for the synthesis of proteins in the cell. Required for the proliferation and viability of hematopoietic cells.</text>
</comment>
<dbReference type="PANTHER" id="PTHR10902">
    <property type="entry name" value="60S RIBOSOMAL PROTEIN L35A"/>
    <property type="match status" value="1"/>
</dbReference>
<comment type="similarity">
    <text evidence="1">Belongs to the eukaryotic ribosomal protein eL33 family.</text>
</comment>